<dbReference type="Proteomes" id="UP000006681">
    <property type="component" value="Chromosome"/>
</dbReference>
<reference evidence="2" key="2">
    <citation type="journal article" date="2010" name="Stand. Genomic Sci.">
        <title>Complete genome sequence of Vulcanisaeta distributa type strain (IC-017T).</title>
        <authorList>
            <person name="Mavromatis K."/>
            <person name="Sikorski J."/>
            <person name="Pabst E."/>
            <person name="Teshima H."/>
            <person name="Lapidus A."/>
            <person name="Lucas S."/>
            <person name="Nolan M."/>
            <person name="Glavina Del Rio T."/>
            <person name="Cheng J."/>
            <person name="Bruce D."/>
            <person name="Goodwin L."/>
            <person name="Pitluck S."/>
            <person name="Liolios K."/>
            <person name="Ivanova N."/>
            <person name="Mikhailova N."/>
            <person name="Pati A."/>
            <person name="Chen A."/>
            <person name="Palaniappan K."/>
            <person name="Land M."/>
            <person name="Hauser L."/>
            <person name="Chang Y."/>
            <person name="Jeffries C."/>
            <person name="Rohde M."/>
            <person name="Spring S."/>
            <person name="Goker M."/>
            <person name="Wirth R."/>
            <person name="Woyke T."/>
            <person name="Bristow J."/>
            <person name="Eisen J."/>
            <person name="Markowitz V."/>
            <person name="Hugenholtz P."/>
            <person name="Klenk H."/>
            <person name="Kyrpides N."/>
        </authorList>
    </citation>
    <scope>NUCLEOTIDE SEQUENCE [LARGE SCALE GENOMIC DNA]</scope>
    <source>
        <strain evidence="2">DSM 14429 / JCM 11212 / NBRC 100878 / IC-017</strain>
    </source>
</reference>
<accession>E1QS49</accession>
<dbReference type="EMBL" id="CP002100">
    <property type="protein sequence ID" value="ADN51881.1"/>
    <property type="molecule type" value="Genomic_DNA"/>
</dbReference>
<dbReference type="KEGG" id="vdi:Vdis_2517"/>
<dbReference type="GeneID" id="9753476"/>
<reference evidence="1 2" key="1">
    <citation type="journal article" date="2010" name="Stand. Genomic Sci.">
        <title>Complete genome sequence of Vulcanisaeta distributa type strain (IC-017).</title>
        <authorList>
            <person name="Mavromatis K."/>
            <person name="Sikorski J."/>
            <person name="Pabst E."/>
            <person name="Teshima H."/>
            <person name="Lapidus A."/>
            <person name="Lucas S."/>
            <person name="Nolan M."/>
            <person name="Glavina Del Rio T."/>
            <person name="Cheng J.F."/>
            <person name="Bruce D."/>
            <person name="Goodwin L."/>
            <person name="Pitluck S."/>
            <person name="Liolios K."/>
            <person name="Ivanova N."/>
            <person name="Mikhailova N."/>
            <person name="Pati A."/>
            <person name="Chen A."/>
            <person name="Palaniappan K."/>
            <person name="Land M."/>
            <person name="Hauser L."/>
            <person name="Chang Y.J."/>
            <person name="Jeffries C.D."/>
            <person name="Rohde M."/>
            <person name="Spring S."/>
            <person name="Goker M."/>
            <person name="Wirth R."/>
            <person name="Woyke T."/>
            <person name="Bristow J."/>
            <person name="Eisen J.A."/>
            <person name="Markowitz V."/>
            <person name="Hugenholtz P."/>
            <person name="Klenk H.P."/>
            <person name="Kyrpides N.C."/>
        </authorList>
    </citation>
    <scope>NUCLEOTIDE SEQUENCE [LARGE SCALE GENOMIC DNA]</scope>
    <source>
        <strain evidence="2">DSM 14429 / JCM 11212 / NBRC 100878 / IC-017</strain>
    </source>
</reference>
<keyword evidence="2" id="KW-1185">Reference proteome</keyword>
<sequence>MPILSDFVYAIGGASRRINFQIHGATLTVDGELHPNYALMTPLIKGLGSHRKDTFMRLIATDTSLLFAYAADGTGSYNGGQHVGYAVSNAYKINDVPAPVWLANRINEITGLSIKYVYSFVIRFDEEDGRIFAWLILRSLSNINNTAIRLPLTLFYRISDLIKHAVLSHHGKALSQIIIRMPLANNAFKEAKLHVEYYATYRFNVGSSFAEEARQFVELVNSILKEFGINEHLKYYFYTGKGLSITVSKNVIPALLGIADFAIVPQSSDLINAINNADKARRKAYEVFQYFERKGDLLEYLNYVKYYGNPYSHPYSFSSESTNLT</sequence>
<proteinExistence type="predicted"/>
<dbReference type="RefSeq" id="WP_013337606.1">
    <property type="nucleotide sequence ID" value="NC_014537.1"/>
</dbReference>
<gene>
    <name evidence="1" type="ordered locus">Vdis_2517</name>
</gene>
<evidence type="ECO:0000313" key="1">
    <source>
        <dbReference type="EMBL" id="ADN51881.1"/>
    </source>
</evidence>
<dbReference type="AlphaFoldDB" id="E1QS49"/>
<organism evidence="1 2">
    <name type="scientific">Vulcanisaeta distributa (strain DSM 14429 / JCM 11212 / NBRC 100878 / IC-017)</name>
    <dbReference type="NCBI Taxonomy" id="572478"/>
    <lineage>
        <taxon>Archaea</taxon>
        <taxon>Thermoproteota</taxon>
        <taxon>Thermoprotei</taxon>
        <taxon>Thermoproteales</taxon>
        <taxon>Thermoproteaceae</taxon>
        <taxon>Vulcanisaeta</taxon>
    </lineage>
</organism>
<protein>
    <submittedName>
        <fullName evidence="1">Uncharacterized protein</fullName>
    </submittedName>
</protein>
<evidence type="ECO:0000313" key="2">
    <source>
        <dbReference type="Proteomes" id="UP000006681"/>
    </source>
</evidence>
<dbReference type="HOGENOM" id="CLU_854246_0_0_2"/>
<name>E1QS49_VULDI</name>